<proteinExistence type="predicted"/>
<name>A0ACC0BQR3_CATRO</name>
<accession>A0ACC0BQR3</accession>
<gene>
    <name evidence="1" type="ORF">M9H77_05941</name>
</gene>
<organism evidence="1 2">
    <name type="scientific">Catharanthus roseus</name>
    <name type="common">Madagascar periwinkle</name>
    <name type="synonym">Vinca rosea</name>
    <dbReference type="NCBI Taxonomy" id="4058"/>
    <lineage>
        <taxon>Eukaryota</taxon>
        <taxon>Viridiplantae</taxon>
        <taxon>Streptophyta</taxon>
        <taxon>Embryophyta</taxon>
        <taxon>Tracheophyta</taxon>
        <taxon>Spermatophyta</taxon>
        <taxon>Magnoliopsida</taxon>
        <taxon>eudicotyledons</taxon>
        <taxon>Gunneridae</taxon>
        <taxon>Pentapetalae</taxon>
        <taxon>asterids</taxon>
        <taxon>lamiids</taxon>
        <taxon>Gentianales</taxon>
        <taxon>Apocynaceae</taxon>
        <taxon>Rauvolfioideae</taxon>
        <taxon>Vinceae</taxon>
        <taxon>Catharanthinae</taxon>
        <taxon>Catharanthus</taxon>
    </lineage>
</organism>
<evidence type="ECO:0000313" key="2">
    <source>
        <dbReference type="Proteomes" id="UP001060085"/>
    </source>
</evidence>
<reference evidence="2" key="1">
    <citation type="journal article" date="2023" name="Nat. Plants">
        <title>Single-cell RNA sequencing provides a high-resolution roadmap for understanding the multicellular compartmentation of specialized metabolism.</title>
        <authorList>
            <person name="Sun S."/>
            <person name="Shen X."/>
            <person name="Li Y."/>
            <person name="Li Y."/>
            <person name="Wang S."/>
            <person name="Li R."/>
            <person name="Zhang H."/>
            <person name="Shen G."/>
            <person name="Guo B."/>
            <person name="Wei J."/>
            <person name="Xu J."/>
            <person name="St-Pierre B."/>
            <person name="Chen S."/>
            <person name="Sun C."/>
        </authorList>
    </citation>
    <scope>NUCLEOTIDE SEQUENCE [LARGE SCALE GENOMIC DNA]</scope>
</reference>
<keyword evidence="2" id="KW-1185">Reference proteome</keyword>
<comment type="caution">
    <text evidence="1">The sequence shown here is derived from an EMBL/GenBank/DDBJ whole genome shotgun (WGS) entry which is preliminary data.</text>
</comment>
<dbReference type="Proteomes" id="UP001060085">
    <property type="component" value="Linkage Group LG02"/>
</dbReference>
<protein>
    <submittedName>
        <fullName evidence="1">Uncharacterized protein</fullName>
    </submittedName>
</protein>
<sequence>MQNLSDLRVLDIGDNQLSGTIPRWFIKAFPYLEWLRIQSNKFNGDIPVELCQLSSLRVLNLAQNNLTGIIPRCFGNFTAMAQSASHGVIFSLSKIFLSSMIKGRELMYPSNSLPIISISISDNKIIGEIPKELMELVGLQFLNLSKNHLQGSIPENIGNLKRLESLDLSTNEISGFIPRSLATIDALGYLNLSFNKLSGQIPQGNHFQTFDDKSIYEGNRGLCGKPLQDCVNDKPSKEDGERKSSYIPWFLAGFAPEIMALRVLQICGESLQQHLDANCSEVFPTMEEVQGSESIAYAYFVSMF</sequence>
<dbReference type="EMBL" id="CM044702">
    <property type="protein sequence ID" value="KAI5674991.1"/>
    <property type="molecule type" value="Genomic_DNA"/>
</dbReference>
<evidence type="ECO:0000313" key="1">
    <source>
        <dbReference type="EMBL" id="KAI5674991.1"/>
    </source>
</evidence>